<evidence type="ECO:0000313" key="2">
    <source>
        <dbReference type="Proteomes" id="UP000276980"/>
    </source>
</evidence>
<proteinExistence type="predicted"/>
<dbReference type="Proteomes" id="UP000276980">
    <property type="component" value="Chromosome"/>
</dbReference>
<evidence type="ECO:0000313" key="1">
    <source>
        <dbReference type="EMBL" id="AZN64083.1"/>
    </source>
</evidence>
<protein>
    <submittedName>
        <fullName evidence="1">Uncharacterized protein</fullName>
    </submittedName>
</protein>
<organism evidence="1 2">
    <name type="scientific">Acinetobacter johnsonii</name>
    <dbReference type="NCBI Taxonomy" id="40214"/>
    <lineage>
        <taxon>Bacteria</taxon>
        <taxon>Pseudomonadati</taxon>
        <taxon>Pseudomonadota</taxon>
        <taxon>Gammaproteobacteria</taxon>
        <taxon>Moraxellales</taxon>
        <taxon>Moraxellaceae</taxon>
        <taxon>Acinetobacter</taxon>
    </lineage>
</organism>
<dbReference type="EMBL" id="CP022298">
    <property type="protein sequence ID" value="AZN64083.1"/>
    <property type="molecule type" value="Genomic_DNA"/>
</dbReference>
<dbReference type="RefSeq" id="WP_126036569.1">
    <property type="nucleotide sequence ID" value="NZ_CP022298.1"/>
</dbReference>
<reference evidence="1 2" key="1">
    <citation type="submission" date="2017-06" db="EMBL/GenBank/DDBJ databases">
        <title>Complete Genome Sequence of the Carbazole-Degrading Bacterium Acinetobacter johnsonii IC001.</title>
        <authorList>
            <person name="Vejarano F."/>
            <person name="Suzuki-Minakuchi C."/>
            <person name="Ohtsubo Y."/>
            <person name="Tsuda M."/>
            <person name="Okada K."/>
            <person name="Nojiri H."/>
        </authorList>
    </citation>
    <scope>NUCLEOTIDE SEQUENCE [LARGE SCALE GENOMIC DNA]</scope>
    <source>
        <strain evidence="1 2">IC001</strain>
    </source>
</reference>
<dbReference type="AlphaFoldDB" id="A0A3Q8XDL5"/>
<accession>A0A3Q8XDL5</accession>
<sequence>MHKKIDKKNGDLKQYFIHESVFLIYFTWNDLIQGREIERINYLDFDICATCIENHIFLINYFELFLLSKEVVKKIDIINYGGGGHKNIACIYLADCVKRLKKIEDKANFFRHVFLDNNSLQDKDLMNAFKMSKISISQYAKFLNLPSSSLNIAIKNLSRD</sequence>
<name>A0A3Q8XDL5_ACIJO</name>
<gene>
    <name evidence="1" type="ORF">CFH90_08630</name>
</gene>